<evidence type="ECO:0000313" key="3">
    <source>
        <dbReference type="EMBL" id="MBD2866094.1"/>
    </source>
</evidence>
<organism evidence="3 4">
    <name type="scientific">Paenibacillus oceani</name>
    <dbReference type="NCBI Taxonomy" id="2772510"/>
    <lineage>
        <taxon>Bacteria</taxon>
        <taxon>Bacillati</taxon>
        <taxon>Bacillota</taxon>
        <taxon>Bacilli</taxon>
        <taxon>Bacillales</taxon>
        <taxon>Paenibacillaceae</taxon>
        <taxon>Paenibacillus</taxon>
    </lineage>
</organism>
<name>A0A927CEP1_9BACL</name>
<dbReference type="SUPFAM" id="SSF53474">
    <property type="entry name" value="alpha/beta-Hydrolases"/>
    <property type="match status" value="1"/>
</dbReference>
<dbReference type="InterPro" id="IPR029058">
    <property type="entry name" value="AB_hydrolase_fold"/>
</dbReference>
<dbReference type="PANTHER" id="PTHR40841:SF2">
    <property type="entry name" value="SIDEROPHORE-DEGRADING ESTERASE (EUROFUNG)"/>
    <property type="match status" value="1"/>
</dbReference>
<keyword evidence="2 3" id="KW-0378">Hydrolase</keyword>
<dbReference type="Proteomes" id="UP000639396">
    <property type="component" value="Unassembled WGS sequence"/>
</dbReference>
<proteinExistence type="inferred from homology"/>
<protein>
    <submittedName>
        <fullName evidence="3">Alpha/beta hydrolase</fullName>
    </submittedName>
</protein>
<dbReference type="PANTHER" id="PTHR40841">
    <property type="entry name" value="SIDEROPHORE TRIACETYLFUSARININE C ESTERASE"/>
    <property type="match status" value="1"/>
</dbReference>
<dbReference type="EMBL" id="JACXJA010000052">
    <property type="protein sequence ID" value="MBD2866094.1"/>
    <property type="molecule type" value="Genomic_DNA"/>
</dbReference>
<evidence type="ECO:0000313" key="4">
    <source>
        <dbReference type="Proteomes" id="UP000639396"/>
    </source>
</evidence>
<comment type="caution">
    <text evidence="3">The sequence shown here is derived from an EMBL/GenBank/DDBJ whole genome shotgun (WGS) entry which is preliminary data.</text>
</comment>
<dbReference type="InterPro" id="IPR000801">
    <property type="entry name" value="Esterase-like"/>
</dbReference>
<dbReference type="AlphaFoldDB" id="A0A927CEP1"/>
<sequence>MTSLQQQPVHIPRSQQMTAEYRGRTYRIFISVPSQSPPASGYPVIYVLDANSVFATMTETIRAQSRAPEKTGVFPAIVVGIGYETEEPFHPNRHYDFTMPVPRSELPKHPTGGEWPEQGGASGFLTFIEDELKPAIAAMHPIDPARQSIIGHSLGGLFVLHAFLTHPGGFQTYIAGSPSIHWNESALLEKERTLPARLNDDGGRIGLLIAMGEQERTHKSNAYDKAEAMAARLSAPNHSWLDVSFKSFAEEGHISVLPVLISHAVRFLSKNPR</sequence>
<evidence type="ECO:0000256" key="2">
    <source>
        <dbReference type="ARBA" id="ARBA00022801"/>
    </source>
</evidence>
<reference evidence="3" key="1">
    <citation type="submission" date="2020-09" db="EMBL/GenBank/DDBJ databases">
        <title>A novel bacterium of genus Paenibacillus, isolated from South China Sea.</title>
        <authorList>
            <person name="Huang H."/>
            <person name="Mo K."/>
            <person name="Hu Y."/>
        </authorList>
    </citation>
    <scope>NUCLEOTIDE SEQUENCE</scope>
    <source>
        <strain evidence="3">IB182363</strain>
    </source>
</reference>
<dbReference type="Pfam" id="PF00756">
    <property type="entry name" value="Esterase"/>
    <property type="match status" value="1"/>
</dbReference>
<gene>
    <name evidence="3" type="ORF">IDH45_29325</name>
</gene>
<evidence type="ECO:0000256" key="1">
    <source>
        <dbReference type="ARBA" id="ARBA00005622"/>
    </source>
</evidence>
<dbReference type="RefSeq" id="WP_190931713.1">
    <property type="nucleotide sequence ID" value="NZ_JACXJA010000052.1"/>
</dbReference>
<dbReference type="InterPro" id="IPR052558">
    <property type="entry name" value="Siderophore_Hydrolase_D"/>
</dbReference>
<keyword evidence="4" id="KW-1185">Reference proteome</keyword>
<dbReference type="Gene3D" id="3.40.50.1820">
    <property type="entry name" value="alpha/beta hydrolase"/>
    <property type="match status" value="1"/>
</dbReference>
<accession>A0A927CEP1</accession>
<dbReference type="GO" id="GO:0016788">
    <property type="term" value="F:hydrolase activity, acting on ester bonds"/>
    <property type="evidence" value="ECO:0007669"/>
    <property type="project" value="TreeGrafter"/>
</dbReference>
<comment type="similarity">
    <text evidence="1">Belongs to the esterase D family.</text>
</comment>